<dbReference type="Proteomes" id="UP000798662">
    <property type="component" value="Chromosome 2"/>
</dbReference>
<comment type="caution">
    <text evidence="1">The sequence shown here is derived from an EMBL/GenBank/DDBJ whole genome shotgun (WGS) entry which is preliminary data.</text>
</comment>
<proteinExistence type="predicted"/>
<gene>
    <name evidence="1" type="ORF">I4F81_007475</name>
</gene>
<accession>A0ACC3C4R2</accession>
<name>A0ACC3C4R2_PYRYE</name>
<evidence type="ECO:0000313" key="1">
    <source>
        <dbReference type="EMBL" id="KAK1864939.1"/>
    </source>
</evidence>
<dbReference type="EMBL" id="CM020619">
    <property type="protein sequence ID" value="KAK1864939.1"/>
    <property type="molecule type" value="Genomic_DNA"/>
</dbReference>
<evidence type="ECO:0000313" key="2">
    <source>
        <dbReference type="Proteomes" id="UP000798662"/>
    </source>
</evidence>
<reference evidence="1" key="1">
    <citation type="submission" date="2019-11" db="EMBL/GenBank/DDBJ databases">
        <title>Nori genome reveals adaptations in red seaweeds to the harsh intertidal environment.</title>
        <authorList>
            <person name="Wang D."/>
            <person name="Mao Y."/>
        </authorList>
    </citation>
    <scope>NUCLEOTIDE SEQUENCE</scope>
    <source>
        <tissue evidence="1">Gametophyte</tissue>
    </source>
</reference>
<sequence>MWSLIGGALTAVVAPTQPALVVAVSTTIAAVNTLRGLRRGRGRAHGPPSLSARPVAQAPSPGARGEPITLTWSDLTCKLAAPPQKKSKGQADASELPAAQPKLILNRVSGAASPGRLVALLGPSGSGKTTLLNALSGRVPATKGLRLTGNIHINGVPLADASPAVAYVMQEDLFFAQLTVRETLEMAAALQLPASVGVAERDELVSGLIQRLGLVKAANTRVGDAKTRGISGGERKRLNLACELISAPNLVAVDEGTTGIDSFQALKVVEALRDLASDGHTVLASIHQPQSSIYALFDDLLLLAEGRVVYMGPTSGAHEYFEGLGHGCPPAYNPAEHWIDLVSIDYASPDTEAISRQRVRKLHAAWDAHVAAGKGPAAAAAAAASAAAAPAANEENSAPAMAASTTAVATRTSGASTLTKFRLLFSRAWKQMARDKKTLFARTMSSGMSALLFGSIYWKLGLTQADVGNRLGLLQVACINAAMSALVKTLNSFTRERAVVDRERARGSYGVTPYFASKMVAELPISTAFPLLFSAIVYPMAGLAAGWRKVATFASVITLESFTAASIGLTMGALAPSTEAALAAGPASFVLFIVFGGQFVTRVPRALQWLPRISLIRHAFEALCVSELGGLKLEKKVPWDVATGEQALARMRFGSHTVPQLLVSQARILVFNYIATFALLRLRKPKFASILPPATVSEVQDALVEGTPEAVSA</sequence>
<protein>
    <submittedName>
        <fullName evidence="1">Uncharacterized protein</fullName>
    </submittedName>
</protein>
<keyword evidence="2" id="KW-1185">Reference proteome</keyword>
<organism evidence="1 2">
    <name type="scientific">Pyropia yezoensis</name>
    <name type="common">Susabi-nori</name>
    <name type="synonym">Porphyra yezoensis</name>
    <dbReference type="NCBI Taxonomy" id="2788"/>
    <lineage>
        <taxon>Eukaryota</taxon>
        <taxon>Rhodophyta</taxon>
        <taxon>Bangiophyceae</taxon>
        <taxon>Bangiales</taxon>
        <taxon>Bangiaceae</taxon>
        <taxon>Pyropia</taxon>
    </lineage>
</organism>